<evidence type="ECO:0000256" key="1">
    <source>
        <dbReference type="SAM" id="MobiDB-lite"/>
    </source>
</evidence>
<dbReference type="Proteomes" id="UP001177670">
    <property type="component" value="Unassembled WGS sequence"/>
</dbReference>
<dbReference type="AlphaFoldDB" id="A0AA40FUJ4"/>
<evidence type="ECO:0000313" key="2">
    <source>
        <dbReference type="EMBL" id="KAK1125254.1"/>
    </source>
</evidence>
<sequence>MDAQTGGDATRRCPTPQSNDEGKLVKVTAIKRIYPIRGFKHQTVRTTFRD</sequence>
<protein>
    <submittedName>
        <fullName evidence="2">Uncharacterized protein</fullName>
    </submittedName>
</protein>
<organism evidence="2 3">
    <name type="scientific">Melipona bicolor</name>
    <dbReference type="NCBI Taxonomy" id="60889"/>
    <lineage>
        <taxon>Eukaryota</taxon>
        <taxon>Metazoa</taxon>
        <taxon>Ecdysozoa</taxon>
        <taxon>Arthropoda</taxon>
        <taxon>Hexapoda</taxon>
        <taxon>Insecta</taxon>
        <taxon>Pterygota</taxon>
        <taxon>Neoptera</taxon>
        <taxon>Endopterygota</taxon>
        <taxon>Hymenoptera</taxon>
        <taxon>Apocrita</taxon>
        <taxon>Aculeata</taxon>
        <taxon>Apoidea</taxon>
        <taxon>Anthophila</taxon>
        <taxon>Apidae</taxon>
        <taxon>Melipona</taxon>
    </lineage>
</organism>
<reference evidence="2" key="1">
    <citation type="submission" date="2021-10" db="EMBL/GenBank/DDBJ databases">
        <title>Melipona bicolor Genome sequencing and assembly.</title>
        <authorList>
            <person name="Araujo N.S."/>
            <person name="Arias M.C."/>
        </authorList>
    </citation>
    <scope>NUCLEOTIDE SEQUENCE</scope>
    <source>
        <strain evidence="2">USP_2M_L1-L4_2017</strain>
        <tissue evidence="2">Whole body</tissue>
    </source>
</reference>
<dbReference type="EMBL" id="JAHYIQ010000016">
    <property type="protein sequence ID" value="KAK1125254.1"/>
    <property type="molecule type" value="Genomic_DNA"/>
</dbReference>
<comment type="caution">
    <text evidence="2">The sequence shown here is derived from an EMBL/GenBank/DDBJ whole genome shotgun (WGS) entry which is preliminary data.</text>
</comment>
<evidence type="ECO:0000313" key="3">
    <source>
        <dbReference type="Proteomes" id="UP001177670"/>
    </source>
</evidence>
<accession>A0AA40FUJ4</accession>
<proteinExistence type="predicted"/>
<gene>
    <name evidence="2" type="ORF">K0M31_005628</name>
</gene>
<keyword evidence="3" id="KW-1185">Reference proteome</keyword>
<feature type="region of interest" description="Disordered" evidence="1">
    <location>
        <begin position="1"/>
        <end position="22"/>
    </location>
</feature>
<name>A0AA40FUJ4_9HYME</name>